<keyword evidence="3" id="KW-0732">Signal</keyword>
<dbReference type="InterPro" id="IPR058625">
    <property type="entry name" value="MdtA-like_BSH"/>
</dbReference>
<dbReference type="Gene3D" id="2.40.50.100">
    <property type="match status" value="1"/>
</dbReference>
<dbReference type="Pfam" id="PF25944">
    <property type="entry name" value="Beta-barrel_RND"/>
    <property type="match status" value="1"/>
</dbReference>
<feature type="domain" description="Multidrug resistance protein MdtA-like beta-barrel" evidence="6">
    <location>
        <begin position="213"/>
        <end position="304"/>
    </location>
</feature>
<dbReference type="RefSeq" id="WP_221029301.1">
    <property type="nucleotide sequence ID" value="NZ_CP139781.1"/>
</dbReference>
<dbReference type="Proteomes" id="UP000738431">
    <property type="component" value="Chromosome"/>
</dbReference>
<dbReference type="InterPro" id="IPR058627">
    <property type="entry name" value="MdtA-like_C"/>
</dbReference>
<evidence type="ECO:0000259" key="4">
    <source>
        <dbReference type="Pfam" id="PF25876"/>
    </source>
</evidence>
<feature type="domain" description="Multidrug resistance protein MdtA-like barrel-sandwich hybrid" evidence="5">
    <location>
        <begin position="66"/>
        <end position="209"/>
    </location>
</feature>
<dbReference type="Gene3D" id="2.40.420.20">
    <property type="match status" value="1"/>
</dbReference>
<evidence type="ECO:0000256" key="3">
    <source>
        <dbReference type="SAM" id="SignalP"/>
    </source>
</evidence>
<keyword evidence="9" id="KW-1185">Reference proteome</keyword>
<dbReference type="PROSITE" id="PS51257">
    <property type="entry name" value="PROKAR_LIPOPROTEIN"/>
    <property type="match status" value="1"/>
</dbReference>
<evidence type="ECO:0000256" key="2">
    <source>
        <dbReference type="ARBA" id="ARBA00009477"/>
    </source>
</evidence>
<feature type="chain" id="PRO_5047117329" evidence="3">
    <location>
        <begin position="19"/>
        <end position="385"/>
    </location>
</feature>
<sequence>MNQPSFRFLLLGLGVALAATGCADKSGGPAAAQAGARPPAPVEVLVVQQQPVTLTRELPGRTSASRVAEVRARINGIVLKRHFTEGADVSAGQLLFEIDPAPYQATLDSARATLARAEAALESSRLQNERYTGLVETHAVSQQAFDDAEAAFLAAQAEVAAAKAAVRSAEINLDYTRVTSPINGRIGRADVTEGAYVQQATATLLATVQQLDPLYVDLNQSAEQVLQLRDALASGELKRNADGAASFSVKSYAGNTHPQTGSLQFSDVSVNPGTGTVILRGLLPNPGLDLLPGMFVRATLEEGTQPDAILVPQSAVSRNDRGQATLYVVSPESTVELRIIETRQAIGDQWLVTSGLQPGDQVILNNLQKIRPGAPVSATPAAAQS</sequence>
<dbReference type="SUPFAM" id="SSF111369">
    <property type="entry name" value="HlyD-like secretion proteins"/>
    <property type="match status" value="1"/>
</dbReference>
<evidence type="ECO:0000259" key="7">
    <source>
        <dbReference type="Pfam" id="PF25967"/>
    </source>
</evidence>
<dbReference type="InterPro" id="IPR058624">
    <property type="entry name" value="MdtA-like_HH"/>
</dbReference>
<comment type="subcellular location">
    <subcellularLocation>
        <location evidence="1">Cell envelope</location>
    </subcellularLocation>
</comment>
<reference evidence="8 9" key="1">
    <citation type="submission" date="2021-08" db="EMBL/GenBank/DDBJ databases">
        <authorList>
            <person name="Zhang D."/>
            <person name="Zhang A."/>
            <person name="Wang L."/>
        </authorList>
    </citation>
    <scope>NUCLEOTIDE SEQUENCE [LARGE SCALE GENOMIC DNA]</scope>
    <source>
        <strain evidence="8 9">WL0086</strain>
    </source>
</reference>
<evidence type="ECO:0000313" key="8">
    <source>
        <dbReference type="EMBL" id="WRQ87284.1"/>
    </source>
</evidence>
<feature type="domain" description="Multidrug resistance protein MdtA-like alpha-helical hairpin" evidence="4">
    <location>
        <begin position="106"/>
        <end position="176"/>
    </location>
</feature>
<dbReference type="InterPro" id="IPR058626">
    <property type="entry name" value="MdtA-like_b-barrel"/>
</dbReference>
<dbReference type="Gene3D" id="1.10.287.470">
    <property type="entry name" value="Helix hairpin bin"/>
    <property type="match status" value="1"/>
</dbReference>
<evidence type="ECO:0000259" key="5">
    <source>
        <dbReference type="Pfam" id="PF25917"/>
    </source>
</evidence>
<reference evidence="8 9" key="2">
    <citation type="submission" date="2023-12" db="EMBL/GenBank/DDBJ databases">
        <title>Description of an unclassified Opitutus bacterium of Verrucomicrobiota.</title>
        <authorList>
            <person name="Zhang D.-F."/>
        </authorList>
    </citation>
    <scope>NUCLEOTIDE SEQUENCE [LARGE SCALE GENOMIC DNA]</scope>
    <source>
        <strain evidence="8 9">WL0086</strain>
    </source>
</reference>
<dbReference type="Gene3D" id="2.40.30.170">
    <property type="match status" value="1"/>
</dbReference>
<evidence type="ECO:0000256" key="1">
    <source>
        <dbReference type="ARBA" id="ARBA00004196"/>
    </source>
</evidence>
<dbReference type="EMBL" id="CP139781">
    <property type="protein sequence ID" value="WRQ87284.1"/>
    <property type="molecule type" value="Genomic_DNA"/>
</dbReference>
<comment type="similarity">
    <text evidence="2">Belongs to the membrane fusion protein (MFP) (TC 8.A.1) family.</text>
</comment>
<protein>
    <submittedName>
        <fullName evidence="8">Efflux RND transporter periplasmic adaptor subunit</fullName>
    </submittedName>
</protein>
<proteinExistence type="inferred from homology"/>
<feature type="signal peptide" evidence="3">
    <location>
        <begin position="1"/>
        <end position="18"/>
    </location>
</feature>
<dbReference type="Pfam" id="PF25917">
    <property type="entry name" value="BSH_RND"/>
    <property type="match status" value="1"/>
</dbReference>
<dbReference type="PANTHER" id="PTHR30158:SF3">
    <property type="entry name" value="MULTIDRUG EFFLUX PUMP SUBUNIT ACRA-RELATED"/>
    <property type="match status" value="1"/>
</dbReference>
<dbReference type="Pfam" id="PF25876">
    <property type="entry name" value="HH_MFP_RND"/>
    <property type="match status" value="1"/>
</dbReference>
<accession>A0ABZ1C6D0</accession>
<dbReference type="PANTHER" id="PTHR30158">
    <property type="entry name" value="ACRA/E-RELATED COMPONENT OF DRUG EFFLUX TRANSPORTER"/>
    <property type="match status" value="1"/>
</dbReference>
<organism evidence="8 9">
    <name type="scientific">Actomonas aquatica</name>
    <dbReference type="NCBI Taxonomy" id="2866162"/>
    <lineage>
        <taxon>Bacteria</taxon>
        <taxon>Pseudomonadati</taxon>
        <taxon>Verrucomicrobiota</taxon>
        <taxon>Opitutia</taxon>
        <taxon>Opitutales</taxon>
        <taxon>Opitutaceae</taxon>
        <taxon>Actomonas</taxon>
    </lineage>
</organism>
<gene>
    <name evidence="8" type="ORF">K1X11_020925</name>
</gene>
<feature type="domain" description="Multidrug resistance protein MdtA-like C-terminal permuted SH3" evidence="7">
    <location>
        <begin position="307"/>
        <end position="369"/>
    </location>
</feature>
<name>A0ABZ1C6D0_9BACT</name>
<dbReference type="NCBIfam" id="TIGR01730">
    <property type="entry name" value="RND_mfp"/>
    <property type="match status" value="1"/>
</dbReference>
<evidence type="ECO:0000313" key="9">
    <source>
        <dbReference type="Proteomes" id="UP000738431"/>
    </source>
</evidence>
<evidence type="ECO:0000259" key="6">
    <source>
        <dbReference type="Pfam" id="PF25944"/>
    </source>
</evidence>
<dbReference type="InterPro" id="IPR006143">
    <property type="entry name" value="RND_pump_MFP"/>
</dbReference>
<dbReference type="Pfam" id="PF25967">
    <property type="entry name" value="RND-MFP_C"/>
    <property type="match status" value="1"/>
</dbReference>